<organism evidence="4 5">
    <name type="scientific">Phytohabitans kaempferiae</name>
    <dbReference type="NCBI Taxonomy" id="1620943"/>
    <lineage>
        <taxon>Bacteria</taxon>
        <taxon>Bacillati</taxon>
        <taxon>Actinomycetota</taxon>
        <taxon>Actinomycetes</taxon>
        <taxon>Micromonosporales</taxon>
        <taxon>Micromonosporaceae</taxon>
    </lineage>
</organism>
<dbReference type="SMART" id="SM00822">
    <property type="entry name" value="PKS_KR"/>
    <property type="match status" value="1"/>
</dbReference>
<keyword evidence="2 4" id="KW-0560">Oxidoreductase</keyword>
<feature type="domain" description="Ketoreductase" evidence="3">
    <location>
        <begin position="11"/>
        <end position="190"/>
    </location>
</feature>
<protein>
    <submittedName>
        <fullName evidence="4">SDR family NAD(P)-dependent oxidoreductase</fullName>
        <ecNumber evidence="4">1.1.1.-</ecNumber>
    </submittedName>
</protein>
<dbReference type="PANTHER" id="PTHR42760">
    <property type="entry name" value="SHORT-CHAIN DEHYDROGENASES/REDUCTASES FAMILY MEMBER"/>
    <property type="match status" value="1"/>
</dbReference>
<dbReference type="NCBIfam" id="NF005559">
    <property type="entry name" value="PRK07231.1"/>
    <property type="match status" value="1"/>
</dbReference>
<dbReference type="PROSITE" id="PS00061">
    <property type="entry name" value="ADH_SHORT"/>
    <property type="match status" value="1"/>
</dbReference>
<evidence type="ECO:0000256" key="2">
    <source>
        <dbReference type="ARBA" id="ARBA00023002"/>
    </source>
</evidence>
<dbReference type="InterPro" id="IPR002347">
    <property type="entry name" value="SDR_fam"/>
</dbReference>
<dbReference type="EC" id="1.1.1.-" evidence="4"/>
<dbReference type="EMBL" id="JBHLUH010000009">
    <property type="protein sequence ID" value="MFC0527699.1"/>
    <property type="molecule type" value="Genomic_DNA"/>
</dbReference>
<evidence type="ECO:0000313" key="4">
    <source>
        <dbReference type="EMBL" id="MFC0527699.1"/>
    </source>
</evidence>
<evidence type="ECO:0000256" key="1">
    <source>
        <dbReference type="ARBA" id="ARBA00006484"/>
    </source>
</evidence>
<dbReference type="SUPFAM" id="SSF51735">
    <property type="entry name" value="NAD(P)-binding Rossmann-fold domains"/>
    <property type="match status" value="1"/>
</dbReference>
<dbReference type="RefSeq" id="WP_377248104.1">
    <property type="nucleotide sequence ID" value="NZ_JBHLUH010000009.1"/>
</dbReference>
<evidence type="ECO:0000313" key="5">
    <source>
        <dbReference type="Proteomes" id="UP001589867"/>
    </source>
</evidence>
<dbReference type="PRINTS" id="PR00081">
    <property type="entry name" value="GDHRDH"/>
</dbReference>
<evidence type="ECO:0000259" key="3">
    <source>
        <dbReference type="SMART" id="SM00822"/>
    </source>
</evidence>
<dbReference type="PANTHER" id="PTHR42760:SF133">
    <property type="entry name" value="3-OXOACYL-[ACYL-CARRIER-PROTEIN] REDUCTASE"/>
    <property type="match status" value="1"/>
</dbReference>
<proteinExistence type="inferred from homology"/>
<dbReference type="InterPro" id="IPR020904">
    <property type="entry name" value="Sc_DH/Rdtase_CS"/>
</dbReference>
<dbReference type="InterPro" id="IPR057326">
    <property type="entry name" value="KR_dom"/>
</dbReference>
<dbReference type="Pfam" id="PF13561">
    <property type="entry name" value="adh_short_C2"/>
    <property type="match status" value="1"/>
</dbReference>
<keyword evidence="5" id="KW-1185">Reference proteome</keyword>
<dbReference type="Proteomes" id="UP001589867">
    <property type="component" value="Unassembled WGS sequence"/>
</dbReference>
<comment type="caution">
    <text evidence="4">The sequence shown here is derived from an EMBL/GenBank/DDBJ whole genome shotgun (WGS) entry which is preliminary data.</text>
</comment>
<gene>
    <name evidence="4" type="ORF">ACFFIA_08505</name>
</gene>
<reference evidence="4 5" key="1">
    <citation type="submission" date="2024-09" db="EMBL/GenBank/DDBJ databases">
        <authorList>
            <person name="Sun Q."/>
            <person name="Mori K."/>
        </authorList>
    </citation>
    <scope>NUCLEOTIDE SEQUENCE [LARGE SCALE GENOMIC DNA]</scope>
    <source>
        <strain evidence="4 5">TBRC 3947</strain>
    </source>
</reference>
<dbReference type="CDD" id="cd05233">
    <property type="entry name" value="SDR_c"/>
    <property type="match status" value="1"/>
</dbReference>
<accession>A0ABV6LZK8</accession>
<dbReference type="InterPro" id="IPR036291">
    <property type="entry name" value="NAD(P)-bd_dom_sf"/>
</dbReference>
<sequence length="253" mass="26096">MAETPGRLAGRVAVVTGAGQGLGRAFAHRLAQEGARVAVADRNAEAARTVAGEIGVAALAVPVDVADEASVASMVDTVAGAFGGIDILVNNAAVFSTLEMRPFEEIGVPEWDLVMAVNVRGPFLCSRAATPLMRRAGHGRIVNISSAAVLLGRPRYLHYVTSKAAVIGMTRSLATELGPDGITVNAVLPGSTETEVPRATVTAEQAARIVDRQAVKRRQVPADLVGVVAFLAGPDSDFMTGQCVNVDGGAAFL</sequence>
<dbReference type="PRINTS" id="PR00080">
    <property type="entry name" value="SDRFAMILY"/>
</dbReference>
<comment type="similarity">
    <text evidence="1">Belongs to the short-chain dehydrogenases/reductases (SDR) family.</text>
</comment>
<name>A0ABV6LZK8_9ACTN</name>
<dbReference type="GO" id="GO:0016491">
    <property type="term" value="F:oxidoreductase activity"/>
    <property type="evidence" value="ECO:0007669"/>
    <property type="project" value="UniProtKB-KW"/>
</dbReference>
<dbReference type="Gene3D" id="3.40.50.720">
    <property type="entry name" value="NAD(P)-binding Rossmann-like Domain"/>
    <property type="match status" value="1"/>
</dbReference>